<sequence length="283" mass="33858">MMVSCLQEIERWGRVYFEKYIYPYDDKLTRNLINYAYNQLIHSSSKEKYDTLSKLSKLLNNNLLDKDLVFILSKSLYKGRRDITSTIAFSRTLYSTNEYLMNNGKEPNKLKLEDLKELRRLLEKYYNIYKLPNSNDIRHITELYRKLFIEDKISIRDIFQEINNNKSLYKPYRLFDLIYGIGPKIASFIVRDIIFMGIKSGIINENEVNQFDSIWTTFPIDTHVFKLTKRLKLHNEEKIPSSDEEKEELMMEITHRLKDLKVSVPFFNAGAWYIYFKNINICI</sequence>
<dbReference type="AlphaFoldDB" id="C3N4F7"/>
<gene>
    <name evidence="1" type="ordered locus">M1627_0957</name>
</gene>
<evidence type="ECO:0000313" key="2">
    <source>
        <dbReference type="Proteomes" id="UP000002307"/>
    </source>
</evidence>
<evidence type="ECO:0000313" key="1">
    <source>
        <dbReference type="EMBL" id="ACP54882.1"/>
    </source>
</evidence>
<proteinExistence type="predicted"/>
<reference evidence="1 2" key="1">
    <citation type="journal article" date="2009" name="Proc. Natl. Acad. Sci. U.S.A.">
        <title>Biogeography of the Sulfolobus islandicus pan-genome.</title>
        <authorList>
            <person name="Reno M.L."/>
            <person name="Held N.L."/>
            <person name="Fields C.J."/>
            <person name="Burke P.V."/>
            <person name="Whitaker R.J."/>
        </authorList>
    </citation>
    <scope>NUCLEOTIDE SEQUENCE [LARGE SCALE GENOMIC DNA]</scope>
    <source>
        <strain evidence="1 2">M.16.27</strain>
    </source>
</reference>
<dbReference type="HOGENOM" id="CLU_982182_0_0_2"/>
<dbReference type="Proteomes" id="UP000002307">
    <property type="component" value="Chromosome"/>
</dbReference>
<evidence type="ECO:0008006" key="3">
    <source>
        <dbReference type="Google" id="ProtNLM"/>
    </source>
</evidence>
<dbReference type="EMBL" id="CP001401">
    <property type="protein sequence ID" value="ACP54882.1"/>
    <property type="molecule type" value="Genomic_DNA"/>
</dbReference>
<organism evidence="1 2">
    <name type="scientific">Saccharolobus islandicus (strain M.16.27)</name>
    <name type="common">Sulfolobus islandicus</name>
    <dbReference type="NCBI Taxonomy" id="427318"/>
    <lineage>
        <taxon>Archaea</taxon>
        <taxon>Thermoproteota</taxon>
        <taxon>Thermoprotei</taxon>
        <taxon>Sulfolobales</taxon>
        <taxon>Sulfolobaceae</taxon>
        <taxon>Saccharolobus</taxon>
    </lineage>
</organism>
<dbReference type="GeneID" id="84049678"/>
<accession>C3N4F7</accession>
<protein>
    <recommendedName>
        <fullName evidence="3">DNA-(apurinic or apyrimidinic site) lyase</fullName>
    </recommendedName>
</protein>
<name>C3N4F7_SACI3</name>
<dbReference type="KEGG" id="sim:M1627_0957"/>
<dbReference type="RefSeq" id="WP_012718674.1">
    <property type="nucleotide sequence ID" value="NC_012632.1"/>
</dbReference>